<evidence type="ECO:0008006" key="4">
    <source>
        <dbReference type="Google" id="ProtNLM"/>
    </source>
</evidence>
<evidence type="ECO:0000313" key="2">
    <source>
        <dbReference type="EMBL" id="PKI56099.1"/>
    </source>
</evidence>
<dbReference type="EMBL" id="PGOL01001628">
    <property type="protein sequence ID" value="PKI56099.1"/>
    <property type="molecule type" value="Genomic_DNA"/>
</dbReference>
<evidence type="ECO:0000256" key="1">
    <source>
        <dbReference type="SAM" id="MobiDB-lite"/>
    </source>
</evidence>
<feature type="region of interest" description="Disordered" evidence="1">
    <location>
        <begin position="438"/>
        <end position="477"/>
    </location>
</feature>
<gene>
    <name evidence="2" type="ORF">CRG98_023513</name>
</gene>
<evidence type="ECO:0000313" key="3">
    <source>
        <dbReference type="Proteomes" id="UP000233551"/>
    </source>
</evidence>
<comment type="caution">
    <text evidence="2">The sequence shown here is derived from an EMBL/GenBank/DDBJ whole genome shotgun (WGS) entry which is preliminary data.</text>
</comment>
<protein>
    <recommendedName>
        <fullName evidence="4">Extensin-like</fullName>
    </recommendedName>
</protein>
<organism evidence="2 3">
    <name type="scientific">Punica granatum</name>
    <name type="common">Pomegranate</name>
    <dbReference type="NCBI Taxonomy" id="22663"/>
    <lineage>
        <taxon>Eukaryota</taxon>
        <taxon>Viridiplantae</taxon>
        <taxon>Streptophyta</taxon>
        <taxon>Embryophyta</taxon>
        <taxon>Tracheophyta</taxon>
        <taxon>Spermatophyta</taxon>
        <taxon>Magnoliopsida</taxon>
        <taxon>eudicotyledons</taxon>
        <taxon>Gunneridae</taxon>
        <taxon>Pentapetalae</taxon>
        <taxon>rosids</taxon>
        <taxon>malvids</taxon>
        <taxon>Myrtales</taxon>
        <taxon>Lythraceae</taxon>
        <taxon>Punica</taxon>
    </lineage>
</organism>
<reference evidence="2 3" key="1">
    <citation type="submission" date="2017-11" db="EMBL/GenBank/DDBJ databases">
        <title>De-novo sequencing of pomegranate (Punica granatum L.) genome.</title>
        <authorList>
            <person name="Akparov Z."/>
            <person name="Amiraslanov A."/>
            <person name="Hajiyeva S."/>
            <person name="Abbasov M."/>
            <person name="Kaur K."/>
            <person name="Hamwieh A."/>
            <person name="Solovyev V."/>
            <person name="Salamov A."/>
            <person name="Braich B."/>
            <person name="Kosarev P."/>
            <person name="Mahmoud A."/>
            <person name="Hajiyev E."/>
            <person name="Babayeva S."/>
            <person name="Izzatullayeva V."/>
            <person name="Mammadov A."/>
            <person name="Mammadov A."/>
            <person name="Sharifova S."/>
            <person name="Ojaghi J."/>
            <person name="Eynullazada K."/>
            <person name="Bayramov B."/>
            <person name="Abdulazimova A."/>
            <person name="Shahmuradov I."/>
        </authorList>
    </citation>
    <scope>NUCLEOTIDE SEQUENCE [LARGE SCALE GENOMIC DNA]</scope>
    <source>
        <strain evidence="3">cv. AG2017</strain>
        <tissue evidence="2">Leaf</tissue>
    </source>
</reference>
<sequence>MAEEQQPIISKQDAPPMPAHSLPQDTHVMSPPAASMAYSSALPTHLPSPAQAPSNVVDPVRFTTLKGMVNQLAANMNTNMTELMAMLRDQNRASSSHTPFPERRTTVHLNLVDPPIYVTDSEDISFSAMTYVPAVSPVSDPMPPPPAPTSVPFPPAAFLSTDSAMLTLPPLTIPTQPPIYTVPPLTVPPVTITQAPAPTAEHFSFQAPQPQMSFTYQAPLPLNIPPTEPGTPTHAAPAVLPTNIPSENEQEKRMKRMEETIRALQADLSQKFLDQYRFCVETPPTLLDLSMTEMRESQTFEAYATEWRGKAAKHIPPIIEQVQLLHSTLRGAYYSHLLAHTSSFSDMIEAGKKLDMGVKLGRIEGSSRKKDGETSKKQTAGTSRRGKDATIGIVNFGHQASQPISVDYTPALPTSQAYAHPVHYVQPYQMPQAYFPTSPTVIQSQPPQQYPPVQVQQARPPASRSPQPAQRSFLQATRSEQKHSVPISILPCITKICAVSFIRVLLVTLWILAGDSEIKSKRLLIQDRSPLMRRSRRMSVQTLFLIMDQVQDLLLT</sequence>
<keyword evidence="3" id="KW-1185">Reference proteome</keyword>
<feature type="region of interest" description="Disordered" evidence="1">
    <location>
        <begin position="1"/>
        <end position="25"/>
    </location>
</feature>
<name>A0A2I0JIK9_PUNGR</name>
<feature type="region of interest" description="Disordered" evidence="1">
    <location>
        <begin position="362"/>
        <end position="389"/>
    </location>
</feature>
<dbReference type="Proteomes" id="UP000233551">
    <property type="component" value="Unassembled WGS sequence"/>
</dbReference>
<dbReference type="AlphaFoldDB" id="A0A2I0JIK9"/>
<feature type="compositionally biased region" description="Basic and acidic residues" evidence="1">
    <location>
        <begin position="362"/>
        <end position="376"/>
    </location>
</feature>
<proteinExistence type="predicted"/>
<feature type="compositionally biased region" description="Low complexity" evidence="1">
    <location>
        <begin position="443"/>
        <end position="472"/>
    </location>
</feature>
<accession>A0A2I0JIK9</accession>